<reference evidence="1 2" key="1">
    <citation type="submission" date="2022-07" db="EMBL/GenBank/DDBJ databases">
        <title>Genome-wide signatures of adaptation to extreme environments.</title>
        <authorList>
            <person name="Cho C.H."/>
            <person name="Yoon H.S."/>
        </authorList>
    </citation>
    <scope>NUCLEOTIDE SEQUENCE [LARGE SCALE GENOMIC DNA]</scope>
    <source>
        <strain evidence="1 2">108.79 E11</strain>
    </source>
</reference>
<dbReference type="EMBL" id="JANCYU010000044">
    <property type="protein sequence ID" value="KAK4526800.1"/>
    <property type="molecule type" value="Genomic_DNA"/>
</dbReference>
<gene>
    <name evidence="1" type="ORF">GAYE_SCF28MG4717</name>
</gene>
<organism evidence="1 2">
    <name type="scientific">Galdieria yellowstonensis</name>
    <dbReference type="NCBI Taxonomy" id="3028027"/>
    <lineage>
        <taxon>Eukaryota</taxon>
        <taxon>Rhodophyta</taxon>
        <taxon>Bangiophyceae</taxon>
        <taxon>Galdieriales</taxon>
        <taxon>Galdieriaceae</taxon>
        <taxon>Galdieria</taxon>
    </lineage>
</organism>
<comment type="caution">
    <text evidence="1">The sequence shown here is derived from an EMBL/GenBank/DDBJ whole genome shotgun (WGS) entry which is preliminary data.</text>
</comment>
<protein>
    <submittedName>
        <fullName evidence="1">Uncharacterized protein</fullName>
    </submittedName>
</protein>
<dbReference type="Proteomes" id="UP001300502">
    <property type="component" value="Unassembled WGS sequence"/>
</dbReference>
<dbReference type="AlphaFoldDB" id="A0AAV9IH58"/>
<accession>A0AAV9IH58</accession>
<sequence>MPDSSISNLVYKLATLRKKKKDNQMDSEHNNYVVSQDWLPREPSPALFESNPVASSSNLKTDSWGAQAYIAEKKRRATVAEIGTKCGLSDEASDFQIPGPPFQFGNSYFMNICESCGATHDGLYGSGRFCSKHCAKRVGARCKWNMVKGNQSQSKDTFPYLQDSNTEKKILSDLKVQEDMKTWIRGDPLHRLCYLAENEKKLLALENDAKPEMEKKIRKRLYKYQLWLLEQQKNCNIVDNLQQEAESAFLSEMKDSTMPDNERVLGDIIPSKAWQWNETPVTASLTSSCDDLHMKQFQEHSDCSVRNLLNYPFDSSRGSPCSSDEQCELPPFTTLEKAAEEGDREFALRKCYRR</sequence>
<proteinExistence type="predicted"/>
<evidence type="ECO:0000313" key="1">
    <source>
        <dbReference type="EMBL" id="KAK4526800.1"/>
    </source>
</evidence>
<evidence type="ECO:0000313" key="2">
    <source>
        <dbReference type="Proteomes" id="UP001300502"/>
    </source>
</evidence>
<keyword evidence="2" id="KW-1185">Reference proteome</keyword>
<name>A0AAV9IH58_9RHOD</name>